<evidence type="ECO:0000313" key="2">
    <source>
        <dbReference type="EMBL" id="OLP77141.1"/>
    </source>
</evidence>
<dbReference type="OrthoDB" id="437812at2759"/>
<organism evidence="2 3">
    <name type="scientific">Symbiodinium microadriaticum</name>
    <name type="common">Dinoflagellate</name>
    <name type="synonym">Zooxanthella microadriatica</name>
    <dbReference type="NCBI Taxonomy" id="2951"/>
    <lineage>
        <taxon>Eukaryota</taxon>
        <taxon>Sar</taxon>
        <taxon>Alveolata</taxon>
        <taxon>Dinophyceae</taxon>
        <taxon>Suessiales</taxon>
        <taxon>Symbiodiniaceae</taxon>
        <taxon>Symbiodinium</taxon>
    </lineage>
</organism>
<proteinExistence type="predicted"/>
<evidence type="ECO:0000256" key="1">
    <source>
        <dbReference type="SAM" id="MobiDB-lite"/>
    </source>
</evidence>
<evidence type="ECO:0000313" key="3">
    <source>
        <dbReference type="Proteomes" id="UP000186817"/>
    </source>
</evidence>
<dbReference type="Proteomes" id="UP000186817">
    <property type="component" value="Unassembled WGS sequence"/>
</dbReference>
<reference evidence="2 3" key="1">
    <citation type="submission" date="2016-02" db="EMBL/GenBank/DDBJ databases">
        <title>Genome analysis of coral dinoflagellate symbionts highlights evolutionary adaptations to a symbiotic lifestyle.</title>
        <authorList>
            <person name="Aranda M."/>
            <person name="Li Y."/>
            <person name="Liew Y.J."/>
            <person name="Baumgarten S."/>
            <person name="Simakov O."/>
            <person name="Wilson M."/>
            <person name="Piel J."/>
            <person name="Ashoor H."/>
            <person name="Bougouffa S."/>
            <person name="Bajic V.B."/>
            <person name="Ryu T."/>
            <person name="Ravasi T."/>
            <person name="Bayer T."/>
            <person name="Micklem G."/>
            <person name="Kim H."/>
            <person name="Bhak J."/>
            <person name="Lajeunesse T.C."/>
            <person name="Voolstra C.R."/>
        </authorList>
    </citation>
    <scope>NUCLEOTIDE SEQUENCE [LARGE SCALE GENOMIC DNA]</scope>
    <source>
        <strain evidence="2 3">CCMP2467</strain>
    </source>
</reference>
<name>A0A1Q9C2K4_SYMMI</name>
<accession>A0A1Q9C2K4</accession>
<protein>
    <submittedName>
        <fullName evidence="2">Retrovirus-related Pol polyprotein from transposon TNT 1-94</fullName>
    </submittedName>
</protein>
<dbReference type="PANTHER" id="PTHR11439">
    <property type="entry name" value="GAG-POL-RELATED RETROTRANSPOSON"/>
    <property type="match status" value="1"/>
</dbReference>
<sequence length="700" mass="76851">MGLGLVVLDHAARGTINEQLELLDEFPQELPMSDELAEAVHWASTQVPHSKDQGFVEGRVHQGIRRRFGYRPETIGGTLDPSRFPRLYEQGVTPEQFFAMRERVSGLSFIQRIVVTRAVAAGGIVDPPRMSHRGESDFAREVEQAEAERQLAGERVAALRAPSGAAPQNDPNSIGPIGFGPPRTREETEGDASEEEGRSDDDVVAGDWEDLEGERVEEGAHFFEVPLECSRLHRAETSPLDSQPEVCELVAAAVPLALNEDTREELDRCQLRLQAAVKRESNLHVQAVVCDSANGGGRAESLRSAAQQVEHATQDLQHSYDEVLQTHVVPNAVVERDPSEWVGPMREEYEGLQRAVKPLSEATLEQWRREGTPCEVIPAKVICSIKAPKGRRKVRCVCCGNFARSDRWSRADTYSGGIDAVYNDTVVFLTVHGPNVRVAGHRTNPDWGAINVETQLAEGSVPVYGPAAGTDSQPVQGLMHTHSRCDLAYSVSVISAWMTKYPTAAIERGIKVLRYLKAYPEVCLKYGTAPNDKGPEGALKVERSESLVEGYSDASFAPESSRSHGAFLTVWAGATVNWCSKKQAYMTMSTCESELGALSDSGQAVISICPLINEFLWGRAKVQPMALLQEQGHLAPRTQVVLYTDNTASVAVVSLPGGTWRTRHLRIKGAWLQEQAAHETFVRYGDDAMMAFPAQRRGPT</sequence>
<keyword evidence="3" id="KW-1185">Reference proteome</keyword>
<dbReference type="EMBL" id="LSRX01001836">
    <property type="protein sequence ID" value="OLP77141.1"/>
    <property type="molecule type" value="Genomic_DNA"/>
</dbReference>
<feature type="compositionally biased region" description="Acidic residues" evidence="1">
    <location>
        <begin position="188"/>
        <end position="205"/>
    </location>
</feature>
<gene>
    <name evidence="2" type="ORF">AK812_SmicGene42833</name>
</gene>
<dbReference type="AlphaFoldDB" id="A0A1Q9C2K4"/>
<feature type="region of interest" description="Disordered" evidence="1">
    <location>
        <begin position="161"/>
        <end position="205"/>
    </location>
</feature>
<dbReference type="PANTHER" id="PTHR11439:SF467">
    <property type="entry name" value="INTEGRASE CATALYTIC DOMAIN-CONTAINING PROTEIN"/>
    <property type="match status" value="1"/>
</dbReference>
<dbReference type="CDD" id="cd09272">
    <property type="entry name" value="RNase_HI_RT_Ty1"/>
    <property type="match status" value="1"/>
</dbReference>
<comment type="caution">
    <text evidence="2">The sequence shown here is derived from an EMBL/GenBank/DDBJ whole genome shotgun (WGS) entry which is preliminary data.</text>
</comment>